<dbReference type="GeneID" id="136088812"/>
<organism evidence="1 2">
    <name type="scientific">Hydra vulgaris</name>
    <name type="common">Hydra</name>
    <name type="synonym">Hydra attenuata</name>
    <dbReference type="NCBI Taxonomy" id="6087"/>
    <lineage>
        <taxon>Eukaryota</taxon>
        <taxon>Metazoa</taxon>
        <taxon>Cnidaria</taxon>
        <taxon>Hydrozoa</taxon>
        <taxon>Hydroidolina</taxon>
        <taxon>Anthoathecata</taxon>
        <taxon>Aplanulata</taxon>
        <taxon>Hydridae</taxon>
        <taxon>Hydra</taxon>
    </lineage>
</organism>
<dbReference type="RefSeq" id="XP_065669701.1">
    <property type="nucleotide sequence ID" value="XM_065813629.1"/>
</dbReference>
<evidence type="ECO:0000313" key="1">
    <source>
        <dbReference type="Proteomes" id="UP001652625"/>
    </source>
</evidence>
<sequence length="153" mass="17011">MKCQVLTGFPMKYEYCPVTSVVTLKSARAKERLAEENSDLSSAEDGSRIIYAPSRFNSQEYCQPLSKISKITSNSHTTSYLNNPLITHTPALVSHPSLNQTSASFSNDDHGIFDTQEFLRPLAKVRKFSSNCQTTSSNNYPSFPDNSALVTDF</sequence>
<proteinExistence type="predicted"/>
<keyword evidence="1" id="KW-1185">Reference proteome</keyword>
<dbReference type="Proteomes" id="UP001652625">
    <property type="component" value="Chromosome 12"/>
</dbReference>
<accession>A0ABM4D5Y1</accession>
<reference evidence="2" key="1">
    <citation type="submission" date="2025-08" db="UniProtKB">
        <authorList>
            <consortium name="RefSeq"/>
        </authorList>
    </citation>
    <scope>IDENTIFICATION</scope>
</reference>
<name>A0ABM4D5Y1_HYDVU</name>
<evidence type="ECO:0000313" key="2">
    <source>
        <dbReference type="RefSeq" id="XP_065669701.1"/>
    </source>
</evidence>
<gene>
    <name evidence="2" type="primary">LOC136088812</name>
</gene>
<protein>
    <submittedName>
        <fullName evidence="2">Uncharacterized protein LOC136088812 isoform X4</fullName>
    </submittedName>
</protein>